<keyword evidence="3 8" id="KW-0808">Transferase</keyword>
<dbReference type="STRING" id="156980.SAMN04489745_2308"/>
<evidence type="ECO:0000256" key="1">
    <source>
        <dbReference type="ARBA" id="ARBA00009018"/>
    </source>
</evidence>
<dbReference type="GO" id="GO:0004140">
    <property type="term" value="F:dephospho-CoA kinase activity"/>
    <property type="evidence" value="ECO:0007669"/>
    <property type="project" value="UniProtKB-UniRule"/>
</dbReference>
<keyword evidence="4 8" id="KW-0547">Nucleotide-binding</keyword>
<gene>
    <name evidence="8" type="primary">coaE</name>
    <name evidence="10" type="ORF">SAMN04489745_2308</name>
</gene>
<keyword evidence="2 8" id="KW-0963">Cytoplasm</keyword>
<evidence type="ECO:0000256" key="4">
    <source>
        <dbReference type="ARBA" id="ARBA00022741"/>
    </source>
</evidence>
<evidence type="ECO:0000313" key="11">
    <source>
        <dbReference type="Proteomes" id="UP000182652"/>
    </source>
</evidence>
<evidence type="ECO:0000256" key="8">
    <source>
        <dbReference type="HAMAP-Rule" id="MF_00376"/>
    </source>
</evidence>
<organism evidence="10 11">
    <name type="scientific">Arthrobacter woluwensis</name>
    <dbReference type="NCBI Taxonomy" id="156980"/>
    <lineage>
        <taxon>Bacteria</taxon>
        <taxon>Bacillati</taxon>
        <taxon>Actinomycetota</taxon>
        <taxon>Actinomycetes</taxon>
        <taxon>Micrococcales</taxon>
        <taxon>Micrococcaceae</taxon>
        <taxon>Arthrobacter</taxon>
    </lineage>
</organism>
<sequence>MLRIGLTGGIASGKSVVTARLAELGAVVVDADALAREVVEPGTPGLAAIRDAFGDGVIRPDGSLDRPALGAIVFADEGRRRTLNGIVHPLVRSAAAAIVAAAPADAVVVQDIPLLVETGQQHDFDLVVVVDAPDDVRVARMVELRGMSEDEARARIAAQAGREERNAAADVILENTGSLAELLEQVDALWENVARKVS</sequence>
<comment type="pathway">
    <text evidence="8">Cofactor biosynthesis; coenzyme A biosynthesis; CoA from (R)-pantothenate: step 5/5.</text>
</comment>
<dbReference type="SUPFAM" id="SSF52540">
    <property type="entry name" value="P-loop containing nucleoside triphosphate hydrolases"/>
    <property type="match status" value="1"/>
</dbReference>
<dbReference type="RefSeq" id="WP_066212855.1">
    <property type="nucleotide sequence ID" value="NZ_FNSN01000003.1"/>
</dbReference>
<dbReference type="GO" id="GO:0015937">
    <property type="term" value="P:coenzyme A biosynthetic process"/>
    <property type="evidence" value="ECO:0007669"/>
    <property type="project" value="UniProtKB-UniRule"/>
</dbReference>
<keyword evidence="6 8" id="KW-0067">ATP-binding</keyword>
<dbReference type="HAMAP" id="MF_00376">
    <property type="entry name" value="Dephospho_CoA_kinase"/>
    <property type="match status" value="1"/>
</dbReference>
<evidence type="ECO:0000313" key="10">
    <source>
        <dbReference type="EMBL" id="SEC19852.1"/>
    </source>
</evidence>
<comment type="function">
    <text evidence="8">Catalyzes the phosphorylation of the 3'-hydroxyl group of dephosphocoenzyme A to form coenzyme A.</text>
</comment>
<dbReference type="EC" id="2.7.1.24" evidence="8 9"/>
<keyword evidence="5 8" id="KW-0418">Kinase</keyword>
<dbReference type="NCBIfam" id="NF002879">
    <property type="entry name" value="PRK03333.1"/>
    <property type="match status" value="1"/>
</dbReference>
<dbReference type="Gene3D" id="3.40.50.300">
    <property type="entry name" value="P-loop containing nucleotide triphosphate hydrolases"/>
    <property type="match status" value="1"/>
</dbReference>
<comment type="catalytic activity">
    <reaction evidence="8">
        <text>3'-dephospho-CoA + ATP = ADP + CoA + H(+)</text>
        <dbReference type="Rhea" id="RHEA:18245"/>
        <dbReference type="ChEBI" id="CHEBI:15378"/>
        <dbReference type="ChEBI" id="CHEBI:30616"/>
        <dbReference type="ChEBI" id="CHEBI:57287"/>
        <dbReference type="ChEBI" id="CHEBI:57328"/>
        <dbReference type="ChEBI" id="CHEBI:456216"/>
        <dbReference type="EC" id="2.7.1.24"/>
    </reaction>
</comment>
<dbReference type="Proteomes" id="UP000182652">
    <property type="component" value="Unassembled WGS sequence"/>
</dbReference>
<accession>A0A1H4QJV3</accession>
<dbReference type="AlphaFoldDB" id="A0A1H4QJV3"/>
<dbReference type="InterPro" id="IPR027417">
    <property type="entry name" value="P-loop_NTPase"/>
</dbReference>
<keyword evidence="7 8" id="KW-0173">Coenzyme A biosynthesis</keyword>
<proteinExistence type="inferred from homology"/>
<feature type="binding site" evidence="8">
    <location>
        <begin position="11"/>
        <end position="16"/>
    </location>
    <ligand>
        <name>ATP</name>
        <dbReference type="ChEBI" id="CHEBI:30616"/>
    </ligand>
</feature>
<dbReference type="PANTHER" id="PTHR10695">
    <property type="entry name" value="DEPHOSPHO-COA KINASE-RELATED"/>
    <property type="match status" value="1"/>
</dbReference>
<evidence type="ECO:0000256" key="7">
    <source>
        <dbReference type="ARBA" id="ARBA00022993"/>
    </source>
</evidence>
<name>A0A1H4QJV3_9MICC</name>
<comment type="similarity">
    <text evidence="1 8">Belongs to the CoaE family.</text>
</comment>
<dbReference type="UniPathway" id="UPA00241">
    <property type="reaction ID" value="UER00356"/>
</dbReference>
<evidence type="ECO:0000256" key="5">
    <source>
        <dbReference type="ARBA" id="ARBA00022777"/>
    </source>
</evidence>
<dbReference type="InterPro" id="IPR001977">
    <property type="entry name" value="Depp_CoAkinase"/>
</dbReference>
<dbReference type="PANTHER" id="PTHR10695:SF46">
    <property type="entry name" value="BIFUNCTIONAL COENZYME A SYNTHASE-RELATED"/>
    <property type="match status" value="1"/>
</dbReference>
<dbReference type="FunFam" id="3.40.50.300:FF:000991">
    <property type="entry name" value="Dephospho-CoA kinase"/>
    <property type="match status" value="1"/>
</dbReference>
<evidence type="ECO:0000256" key="3">
    <source>
        <dbReference type="ARBA" id="ARBA00022679"/>
    </source>
</evidence>
<dbReference type="CDD" id="cd02022">
    <property type="entry name" value="DPCK"/>
    <property type="match status" value="1"/>
</dbReference>
<dbReference type="EMBL" id="FNSN01000003">
    <property type="protein sequence ID" value="SEC19852.1"/>
    <property type="molecule type" value="Genomic_DNA"/>
</dbReference>
<dbReference type="OrthoDB" id="9812943at2"/>
<protein>
    <recommendedName>
        <fullName evidence="8 9">Dephospho-CoA kinase</fullName>
        <ecNumber evidence="8 9">2.7.1.24</ecNumber>
    </recommendedName>
    <alternativeName>
        <fullName evidence="8">Dephosphocoenzyme A kinase</fullName>
    </alternativeName>
</protein>
<evidence type="ECO:0000256" key="2">
    <source>
        <dbReference type="ARBA" id="ARBA00022490"/>
    </source>
</evidence>
<dbReference type="PROSITE" id="PS51219">
    <property type="entry name" value="DPCK"/>
    <property type="match status" value="1"/>
</dbReference>
<reference evidence="10 11" key="1">
    <citation type="submission" date="2016-10" db="EMBL/GenBank/DDBJ databases">
        <authorList>
            <person name="de Groot N.N."/>
        </authorList>
    </citation>
    <scope>NUCLEOTIDE SEQUENCE [LARGE SCALE GENOMIC DNA]</scope>
    <source>
        <strain evidence="10 11">DSM 10495</strain>
    </source>
</reference>
<dbReference type="NCBIfam" id="TIGR00152">
    <property type="entry name" value="dephospho-CoA kinase"/>
    <property type="match status" value="1"/>
</dbReference>
<evidence type="ECO:0000256" key="9">
    <source>
        <dbReference type="NCBIfam" id="TIGR00152"/>
    </source>
</evidence>
<dbReference type="Pfam" id="PF01121">
    <property type="entry name" value="CoaE"/>
    <property type="match status" value="1"/>
</dbReference>
<dbReference type="GO" id="GO:0005524">
    <property type="term" value="F:ATP binding"/>
    <property type="evidence" value="ECO:0007669"/>
    <property type="project" value="UniProtKB-UniRule"/>
</dbReference>
<keyword evidence="11" id="KW-1185">Reference proteome</keyword>
<dbReference type="GO" id="GO:0005737">
    <property type="term" value="C:cytoplasm"/>
    <property type="evidence" value="ECO:0007669"/>
    <property type="project" value="UniProtKB-SubCell"/>
</dbReference>
<comment type="subcellular location">
    <subcellularLocation>
        <location evidence="8">Cytoplasm</location>
    </subcellularLocation>
</comment>
<evidence type="ECO:0000256" key="6">
    <source>
        <dbReference type="ARBA" id="ARBA00022840"/>
    </source>
</evidence>